<organism evidence="2 3">
    <name type="scientific">Saezia sanguinis</name>
    <dbReference type="NCBI Taxonomy" id="1965230"/>
    <lineage>
        <taxon>Bacteria</taxon>
        <taxon>Pseudomonadati</taxon>
        <taxon>Pseudomonadota</taxon>
        <taxon>Betaproteobacteria</taxon>
        <taxon>Burkholderiales</taxon>
        <taxon>Saeziaceae</taxon>
        <taxon>Saezia</taxon>
    </lineage>
</organism>
<keyword evidence="1" id="KW-0472">Membrane</keyword>
<proteinExistence type="predicted"/>
<evidence type="ECO:0000313" key="2">
    <source>
        <dbReference type="EMBL" id="RUS67513.1"/>
    </source>
</evidence>
<feature type="transmembrane region" description="Helical" evidence="1">
    <location>
        <begin position="189"/>
        <end position="212"/>
    </location>
</feature>
<name>A0A433SFJ1_9BURK</name>
<dbReference type="EMBL" id="PQSP01000002">
    <property type="protein sequence ID" value="RUS67513.1"/>
    <property type="molecule type" value="Genomic_DNA"/>
</dbReference>
<dbReference type="AlphaFoldDB" id="A0A433SFJ1"/>
<feature type="transmembrane region" description="Helical" evidence="1">
    <location>
        <begin position="40"/>
        <end position="58"/>
    </location>
</feature>
<dbReference type="PANTHER" id="PTHR38457">
    <property type="entry name" value="REGULATOR ABRB-RELATED"/>
    <property type="match status" value="1"/>
</dbReference>
<dbReference type="OrthoDB" id="9809910at2"/>
<dbReference type="PIRSF" id="PIRSF038991">
    <property type="entry name" value="Protein_AbrB"/>
    <property type="match status" value="1"/>
</dbReference>
<dbReference type="GO" id="GO:0010468">
    <property type="term" value="P:regulation of gene expression"/>
    <property type="evidence" value="ECO:0007669"/>
    <property type="project" value="InterPro"/>
</dbReference>
<gene>
    <name evidence="2" type="ORF">CUZ56_01460</name>
</gene>
<dbReference type="GO" id="GO:0016020">
    <property type="term" value="C:membrane"/>
    <property type="evidence" value="ECO:0007669"/>
    <property type="project" value="InterPro"/>
</dbReference>
<dbReference type="PANTHER" id="PTHR38457:SF1">
    <property type="entry name" value="REGULATOR ABRB-RELATED"/>
    <property type="match status" value="1"/>
</dbReference>
<feature type="transmembrane region" description="Helical" evidence="1">
    <location>
        <begin position="330"/>
        <end position="352"/>
    </location>
</feature>
<keyword evidence="1" id="KW-0812">Transmembrane</keyword>
<accession>A0A433SFJ1</accession>
<keyword evidence="1" id="KW-1133">Transmembrane helix</keyword>
<evidence type="ECO:0000256" key="1">
    <source>
        <dbReference type="SAM" id="Phobius"/>
    </source>
</evidence>
<feature type="transmembrane region" description="Helical" evidence="1">
    <location>
        <begin position="244"/>
        <end position="262"/>
    </location>
</feature>
<dbReference type="NCBIfam" id="TIGR03082">
    <property type="entry name" value="Gneg_AbrB_dup"/>
    <property type="match status" value="2"/>
</dbReference>
<protein>
    <recommendedName>
        <fullName evidence="4">Ammonia monooxygenase</fullName>
    </recommendedName>
</protein>
<feature type="transmembrane region" description="Helical" evidence="1">
    <location>
        <begin position="158"/>
        <end position="177"/>
    </location>
</feature>
<reference evidence="2 3" key="1">
    <citation type="submission" date="2018-01" db="EMBL/GenBank/DDBJ databases">
        <title>Saezia sanguinis gen. nov., sp. nov., in the order Burkholderiales isolated from human blood.</title>
        <authorList>
            <person name="Medina-Pascual M.J."/>
            <person name="Valdezate S."/>
            <person name="Monzon S."/>
            <person name="Cuesta I."/>
            <person name="Carrasco G."/>
            <person name="Villalon P."/>
            <person name="Saez-Nieto J.A."/>
        </authorList>
    </citation>
    <scope>NUCLEOTIDE SEQUENCE [LARGE SCALE GENOMIC DNA]</scope>
    <source>
        <strain evidence="2 3">CNM695-12</strain>
    </source>
</reference>
<evidence type="ECO:0000313" key="3">
    <source>
        <dbReference type="Proteomes" id="UP000286947"/>
    </source>
</evidence>
<dbReference type="RefSeq" id="WP_126979593.1">
    <property type="nucleotide sequence ID" value="NZ_PQSP01000002.1"/>
</dbReference>
<dbReference type="InterPro" id="IPR017516">
    <property type="entry name" value="AbrB_dup"/>
</dbReference>
<feature type="transmembrane region" description="Helical" evidence="1">
    <location>
        <begin position="219"/>
        <end position="238"/>
    </location>
</feature>
<feature type="transmembrane region" description="Helical" evidence="1">
    <location>
        <begin position="17"/>
        <end position="34"/>
    </location>
</feature>
<feature type="transmembrane region" description="Helical" evidence="1">
    <location>
        <begin position="274"/>
        <end position="296"/>
    </location>
</feature>
<feature type="transmembrane region" description="Helical" evidence="1">
    <location>
        <begin position="92"/>
        <end position="114"/>
    </location>
</feature>
<comment type="caution">
    <text evidence="2">The sequence shown here is derived from an EMBL/GenBank/DDBJ whole genome shotgun (WGS) entry which is preliminary data.</text>
</comment>
<dbReference type="InterPro" id="IPR007820">
    <property type="entry name" value="AbrB_fam"/>
</dbReference>
<dbReference type="Proteomes" id="UP000286947">
    <property type="component" value="Unassembled WGS sequence"/>
</dbReference>
<dbReference type="Pfam" id="PF05145">
    <property type="entry name" value="AbrB"/>
    <property type="match status" value="1"/>
</dbReference>
<keyword evidence="3" id="KW-1185">Reference proteome</keyword>
<evidence type="ECO:0008006" key="4">
    <source>
        <dbReference type="Google" id="ProtNLM"/>
    </source>
</evidence>
<sequence>MQSAFPSFASRPRWQQWGILLTLSAAFIGVLELVRIPAAWLLGPMFAGIIIGAFQGRIQVPSLAFKGSKAIIGCMIAASLSPQVIAHFMHDWWLFVGIILLTIVASSIMGYIMAKMHVMPGTTAVWGTTPGAAATMVIMAETFGADARLVAFMQYMRVLLVTVAASVIALFAVPSAADEAIRTTVGFAWFPPIDLVAFGSTLLVAGIGSAVAGRFHMPAGYMLIPLLLGGLLQGMGLIEMQLPRWLLAPSFALLGWRIGLTFDPYSLRHAYKALPAVLTSVVLLMAFCGVLAWVLVQVLGVDPLTAYLATSPGGLDTVAVIAASRPYVDISFVVTLQTARLFLLSVICPSLARYLAKRSHEQDTMVDSSSA</sequence>